<dbReference type="SMART" id="SM00499">
    <property type="entry name" value="AAI"/>
    <property type="match status" value="1"/>
</dbReference>
<dbReference type="GO" id="GO:0008289">
    <property type="term" value="F:lipid binding"/>
    <property type="evidence" value="ECO:0007669"/>
    <property type="project" value="UniProtKB-KW"/>
</dbReference>
<reference evidence="7" key="1">
    <citation type="journal article" date="2013" name="Nat. Biotechnol.">
        <title>Draft genome sequence of chickpea (Cicer arietinum) provides a resource for trait improvement.</title>
        <authorList>
            <person name="Varshney R.K."/>
            <person name="Song C."/>
            <person name="Saxena R.K."/>
            <person name="Azam S."/>
            <person name="Yu S."/>
            <person name="Sharpe A.G."/>
            <person name="Cannon S."/>
            <person name="Baek J."/>
            <person name="Rosen B.D."/>
            <person name="Tar'an B."/>
            <person name="Millan T."/>
            <person name="Zhang X."/>
            <person name="Ramsay L.D."/>
            <person name="Iwata A."/>
            <person name="Wang Y."/>
            <person name="Nelson W."/>
            <person name="Farmer A.D."/>
            <person name="Gaur P.M."/>
            <person name="Soderlund C."/>
            <person name="Penmetsa R.V."/>
            <person name="Xu C."/>
            <person name="Bharti A.K."/>
            <person name="He W."/>
            <person name="Winter P."/>
            <person name="Zhao S."/>
            <person name="Hane J.K."/>
            <person name="Carrasquilla-Garcia N."/>
            <person name="Condie J.A."/>
            <person name="Upadhyaya H.D."/>
            <person name="Luo M.C."/>
            <person name="Thudi M."/>
            <person name="Gowda C.L."/>
            <person name="Singh N.P."/>
            <person name="Lichtenzveig J."/>
            <person name="Gali K.K."/>
            <person name="Rubio J."/>
            <person name="Nadarajan N."/>
            <person name="Dolezel J."/>
            <person name="Bansal K.C."/>
            <person name="Xu X."/>
            <person name="Edwards D."/>
            <person name="Zhang G."/>
            <person name="Kahl G."/>
            <person name="Gil J."/>
            <person name="Singh K.B."/>
            <person name="Datta S.K."/>
            <person name="Jackson S.A."/>
            <person name="Wang J."/>
            <person name="Cook D.R."/>
        </authorList>
    </citation>
    <scope>NUCLEOTIDE SEQUENCE [LARGE SCALE GENOMIC DNA]</scope>
    <source>
        <strain evidence="7">cv. CDC Frontier</strain>
    </source>
</reference>
<dbReference type="InterPro" id="IPR016140">
    <property type="entry name" value="Bifunc_inhib/LTP/seed_store"/>
</dbReference>
<sequence>MGSSMLVKVTCMVMICLVLGSCVPKANGALPCGQVQLYVASCIGYLRSPGPSVPAPCCNGIRTVNSQSKTTSDRQSVCKCLKTTSLSLPGLNLPALAALPAKCGVNLPYTVTPSINCNTIKY</sequence>
<dbReference type="SUPFAM" id="SSF47699">
    <property type="entry name" value="Bifunctional inhibitor/lipid-transfer protein/seed storage 2S albumin"/>
    <property type="match status" value="1"/>
</dbReference>
<dbReference type="RefSeq" id="XP_004492552.1">
    <property type="nucleotide sequence ID" value="XM_004492495.3"/>
</dbReference>
<dbReference type="PaxDb" id="3827-XP_004492552.1"/>
<keyword evidence="2 5" id="KW-0732">Signal</keyword>
<dbReference type="PANTHER" id="PTHR33076">
    <property type="entry name" value="NON-SPECIFIC LIPID-TRANSFER PROTEIN 2-RELATED"/>
    <property type="match status" value="1"/>
</dbReference>
<keyword evidence="3" id="KW-1015">Disulfide bond</keyword>
<dbReference type="eggNOG" id="ENOG502S4CI">
    <property type="taxonomic scope" value="Eukaryota"/>
</dbReference>
<evidence type="ECO:0000313" key="8">
    <source>
        <dbReference type="RefSeq" id="XP_004492552.1"/>
    </source>
</evidence>
<keyword evidence="7" id="KW-1185">Reference proteome</keyword>
<dbReference type="Gene3D" id="1.10.110.10">
    <property type="entry name" value="Plant lipid-transfer and hydrophobic proteins"/>
    <property type="match status" value="1"/>
</dbReference>
<proteinExistence type="inferred from homology"/>
<gene>
    <name evidence="8" type="primary">LOC101495082</name>
</gene>
<dbReference type="OrthoDB" id="1373057at2759"/>
<evidence type="ECO:0000259" key="6">
    <source>
        <dbReference type="SMART" id="SM00499"/>
    </source>
</evidence>
<dbReference type="STRING" id="3827.A0A1S2XRP8"/>
<dbReference type="CDD" id="cd01960">
    <property type="entry name" value="nsLTP1"/>
    <property type="match status" value="1"/>
</dbReference>
<evidence type="ECO:0000256" key="3">
    <source>
        <dbReference type="ARBA" id="ARBA00023157"/>
    </source>
</evidence>
<reference evidence="8" key="2">
    <citation type="submission" date="2025-08" db="UniProtKB">
        <authorList>
            <consortium name="RefSeq"/>
        </authorList>
    </citation>
    <scope>IDENTIFICATION</scope>
    <source>
        <tissue evidence="8">Etiolated seedlings</tissue>
    </source>
</reference>
<evidence type="ECO:0000256" key="2">
    <source>
        <dbReference type="ARBA" id="ARBA00022729"/>
    </source>
</evidence>
<name>A0A1S2XRP8_CICAR</name>
<dbReference type="InterPro" id="IPR000528">
    <property type="entry name" value="Plant_nsLTP"/>
</dbReference>
<feature type="signal peptide" evidence="5">
    <location>
        <begin position="1"/>
        <end position="28"/>
    </location>
</feature>
<protein>
    <recommendedName>
        <fullName evidence="4">Non-specific lipid-transfer protein</fullName>
    </recommendedName>
</protein>
<dbReference type="Proteomes" id="UP000087171">
    <property type="component" value="Chromosome Ca3"/>
</dbReference>
<evidence type="ECO:0000256" key="5">
    <source>
        <dbReference type="SAM" id="SignalP"/>
    </source>
</evidence>
<feature type="domain" description="Bifunctional inhibitor/plant lipid transfer protein/seed storage helical" evidence="6">
    <location>
        <begin position="32"/>
        <end position="117"/>
    </location>
</feature>
<dbReference type="InterPro" id="IPR036312">
    <property type="entry name" value="Bifun_inhib/LTP/seed_sf"/>
</dbReference>
<dbReference type="Pfam" id="PF00234">
    <property type="entry name" value="Tryp_alpha_amyl"/>
    <property type="match status" value="1"/>
</dbReference>
<dbReference type="GO" id="GO:0006869">
    <property type="term" value="P:lipid transport"/>
    <property type="evidence" value="ECO:0007669"/>
    <property type="project" value="InterPro"/>
</dbReference>
<dbReference type="SMR" id="A0A1S2XRP8"/>
<evidence type="ECO:0000256" key="1">
    <source>
        <dbReference type="ARBA" id="ARBA00009748"/>
    </source>
</evidence>
<dbReference type="AlphaFoldDB" id="A0A1S2XRP8"/>
<feature type="chain" id="PRO_5010193257" description="Non-specific lipid-transfer protein" evidence="5">
    <location>
        <begin position="29"/>
        <end position="122"/>
    </location>
</feature>
<organism evidence="7 8">
    <name type="scientific">Cicer arietinum</name>
    <name type="common">Chickpea</name>
    <name type="synonym">Garbanzo</name>
    <dbReference type="NCBI Taxonomy" id="3827"/>
    <lineage>
        <taxon>Eukaryota</taxon>
        <taxon>Viridiplantae</taxon>
        <taxon>Streptophyta</taxon>
        <taxon>Embryophyta</taxon>
        <taxon>Tracheophyta</taxon>
        <taxon>Spermatophyta</taxon>
        <taxon>Magnoliopsida</taxon>
        <taxon>eudicotyledons</taxon>
        <taxon>Gunneridae</taxon>
        <taxon>Pentapetalae</taxon>
        <taxon>rosids</taxon>
        <taxon>fabids</taxon>
        <taxon>Fabales</taxon>
        <taxon>Fabaceae</taxon>
        <taxon>Papilionoideae</taxon>
        <taxon>50 kb inversion clade</taxon>
        <taxon>NPAAA clade</taxon>
        <taxon>Hologalegina</taxon>
        <taxon>IRL clade</taxon>
        <taxon>Cicereae</taxon>
        <taxon>Cicer</taxon>
    </lineage>
</organism>
<dbReference type="GeneID" id="101495082"/>
<dbReference type="PROSITE" id="PS00597">
    <property type="entry name" value="PLANT_LTP"/>
    <property type="match status" value="1"/>
</dbReference>
<comment type="similarity">
    <text evidence="1 4">Belongs to the plant LTP family.</text>
</comment>
<keyword evidence="4" id="KW-0446">Lipid-binding</keyword>
<dbReference type="PRINTS" id="PR00382">
    <property type="entry name" value="LIPIDTRNSFER"/>
</dbReference>
<comment type="function">
    <text evidence="4">Plant non-specific lipid-transfer proteins transfer phospholipids as well as galactolipids across membranes. May play a role in wax or cutin deposition in the cell walls of expanding epidermal cells and certain secretory tissues.</text>
</comment>
<evidence type="ECO:0000256" key="4">
    <source>
        <dbReference type="RuleBase" id="RU000628"/>
    </source>
</evidence>
<evidence type="ECO:0000313" key="7">
    <source>
        <dbReference type="Proteomes" id="UP000087171"/>
    </source>
</evidence>
<dbReference type="KEGG" id="cam:101495082"/>
<accession>A0A1S2XRP8</accession>
<keyword evidence="4" id="KW-0813">Transport</keyword>